<name>A0A673KV62_9TELE</name>
<keyword evidence="3" id="KW-1185">Reference proteome</keyword>
<feature type="domain" description="Myb-like" evidence="1">
    <location>
        <begin position="16"/>
        <end position="91"/>
    </location>
</feature>
<dbReference type="InterPro" id="IPR028002">
    <property type="entry name" value="Myb_DNA-bind_5"/>
</dbReference>
<sequence>MAHLVLQCEELKRACSGPNFTVAETCALLEGVRANFASIVGGFSSAKCGEATKKGKHNIWEDITNYVNAMGSGQKRTIKQVMLRWKNLRAKTTKDLTEAKNPQTGNKPYKRGDFTDMVLDIIGEEKSEALHGIEGIEADGEATITETRTSEECEQNSPAEEMFVLDLTTVIEEEDRSPVDVMKTVQDVPTRKRKCSSATNQDGDSYELLLKRETERAEVQIELGKEQILLAQLQLEIHLLKAEMERAGISPRRSYKKTQTYELLLKWETERAEVQIELGKEQILLAQLQLEIHLLKAEMERAGICPVNDF</sequence>
<dbReference type="InterPro" id="IPR001005">
    <property type="entry name" value="SANT/Myb"/>
</dbReference>
<dbReference type="PANTHER" id="PTHR23098:SF16">
    <property type="entry name" value="REGULATORY PROTEIN ZESTE"/>
    <property type="match status" value="1"/>
</dbReference>
<dbReference type="AlphaFoldDB" id="A0A673KV62"/>
<reference evidence="2" key="1">
    <citation type="submission" date="2025-08" db="UniProtKB">
        <authorList>
            <consortium name="Ensembl"/>
        </authorList>
    </citation>
    <scope>IDENTIFICATION</scope>
</reference>
<evidence type="ECO:0000313" key="3">
    <source>
        <dbReference type="Proteomes" id="UP000472270"/>
    </source>
</evidence>
<evidence type="ECO:0000259" key="1">
    <source>
        <dbReference type="SMART" id="SM00717"/>
    </source>
</evidence>
<dbReference type="Ensembl" id="ENSSRHT00000070404.1">
    <property type="protein sequence ID" value="ENSSRHP00000068534.1"/>
    <property type="gene ID" value="ENSSRHG00000034080.1"/>
</dbReference>
<proteinExistence type="predicted"/>
<dbReference type="PANTHER" id="PTHR23098">
    <property type="entry name" value="AGAP001331-PA-RELATED"/>
    <property type="match status" value="1"/>
</dbReference>
<dbReference type="SMART" id="SM00717">
    <property type="entry name" value="SANT"/>
    <property type="match status" value="1"/>
</dbReference>
<protein>
    <recommendedName>
        <fullName evidence="1">Myb-like domain-containing protein</fullName>
    </recommendedName>
</protein>
<organism evidence="2 3">
    <name type="scientific">Sinocyclocheilus rhinocerous</name>
    <dbReference type="NCBI Taxonomy" id="307959"/>
    <lineage>
        <taxon>Eukaryota</taxon>
        <taxon>Metazoa</taxon>
        <taxon>Chordata</taxon>
        <taxon>Craniata</taxon>
        <taxon>Vertebrata</taxon>
        <taxon>Euteleostomi</taxon>
        <taxon>Actinopterygii</taxon>
        <taxon>Neopterygii</taxon>
        <taxon>Teleostei</taxon>
        <taxon>Ostariophysi</taxon>
        <taxon>Cypriniformes</taxon>
        <taxon>Cyprinidae</taxon>
        <taxon>Cyprininae</taxon>
        <taxon>Sinocyclocheilus</taxon>
    </lineage>
</organism>
<accession>A0A673KV62</accession>
<reference evidence="2" key="2">
    <citation type="submission" date="2025-09" db="UniProtKB">
        <authorList>
            <consortium name="Ensembl"/>
        </authorList>
    </citation>
    <scope>IDENTIFICATION</scope>
</reference>
<dbReference type="Proteomes" id="UP000472270">
    <property type="component" value="Unassembled WGS sequence"/>
</dbReference>
<dbReference type="Pfam" id="PF13873">
    <property type="entry name" value="Myb_DNA-bind_5"/>
    <property type="match status" value="1"/>
</dbReference>
<dbReference type="GO" id="GO:0005634">
    <property type="term" value="C:nucleus"/>
    <property type="evidence" value="ECO:0007669"/>
    <property type="project" value="TreeGrafter"/>
</dbReference>
<evidence type="ECO:0000313" key="2">
    <source>
        <dbReference type="Ensembl" id="ENSSRHP00000068534.1"/>
    </source>
</evidence>